<accession>A0A1J9QIV8</accession>
<dbReference type="InterPro" id="IPR013087">
    <property type="entry name" value="Znf_C2H2_type"/>
</dbReference>
<dbReference type="Pfam" id="PF24842">
    <property type="entry name" value="UFD1_N2"/>
    <property type="match status" value="1"/>
</dbReference>
<dbReference type="Pfam" id="PF16558">
    <property type="entry name" value="AZUL"/>
    <property type="match status" value="1"/>
</dbReference>
<feature type="domain" description="C2H2-type" evidence="5">
    <location>
        <begin position="509"/>
        <end position="537"/>
    </location>
</feature>
<dbReference type="OrthoDB" id="193703at2759"/>
<comment type="similarity">
    <text evidence="1">Belongs to the UFD1 family.</text>
</comment>
<dbReference type="STRING" id="236234.A0A1J9QIV8"/>
<dbReference type="InterPro" id="IPR032353">
    <property type="entry name" value="AZUL"/>
</dbReference>
<dbReference type="Pfam" id="PF23580">
    <property type="entry name" value="Znf_XAF1_N"/>
    <property type="match status" value="1"/>
</dbReference>
<feature type="compositionally biased region" description="Polar residues" evidence="4">
    <location>
        <begin position="50"/>
        <end position="65"/>
    </location>
</feature>
<evidence type="ECO:0000256" key="1">
    <source>
        <dbReference type="ARBA" id="ARBA00006043"/>
    </source>
</evidence>
<dbReference type="GO" id="GO:0031593">
    <property type="term" value="F:polyubiquitin modification-dependent protein binding"/>
    <property type="evidence" value="ECO:0007669"/>
    <property type="project" value="TreeGrafter"/>
</dbReference>
<keyword evidence="3" id="KW-0479">Metal-binding</keyword>
<dbReference type="Gene3D" id="2.40.40.50">
    <property type="entry name" value="Ubiquitin fusion degradation protein UFD1, N-terminal domain"/>
    <property type="match status" value="1"/>
</dbReference>
<keyword evidence="3" id="KW-0863">Zinc-finger</keyword>
<dbReference type="InterPro" id="IPR055417">
    <property type="entry name" value="UFD1_N1"/>
</dbReference>
<evidence type="ECO:0000313" key="6">
    <source>
        <dbReference type="EMBL" id="OJD28790.1"/>
    </source>
</evidence>
<dbReference type="RefSeq" id="XP_020125050.1">
    <property type="nucleotide sequence ID" value="XM_020270477.1"/>
</dbReference>
<comment type="caution">
    <text evidence="6">The sequence shown here is derived from an EMBL/GenBank/DDBJ whole genome shotgun (WGS) entry which is preliminary data.</text>
</comment>
<evidence type="ECO:0000256" key="2">
    <source>
        <dbReference type="ARBA" id="ARBA00022786"/>
    </source>
</evidence>
<dbReference type="GO" id="GO:0034098">
    <property type="term" value="C:VCP-NPL4-UFD1 AAA ATPase complex"/>
    <property type="evidence" value="ECO:0007669"/>
    <property type="project" value="TreeGrafter"/>
</dbReference>
<dbReference type="Gene3D" id="3.10.330.10">
    <property type="match status" value="1"/>
</dbReference>
<organism evidence="6 7">
    <name type="scientific">Diplodia corticola</name>
    <dbReference type="NCBI Taxonomy" id="236234"/>
    <lineage>
        <taxon>Eukaryota</taxon>
        <taxon>Fungi</taxon>
        <taxon>Dikarya</taxon>
        <taxon>Ascomycota</taxon>
        <taxon>Pezizomycotina</taxon>
        <taxon>Dothideomycetes</taxon>
        <taxon>Dothideomycetes incertae sedis</taxon>
        <taxon>Botryosphaeriales</taxon>
        <taxon>Botryosphaeriaceae</taxon>
        <taxon>Diplodia</taxon>
    </lineage>
</organism>
<protein>
    <submittedName>
        <fullName evidence="6">Ubiquitin fusion degradation protein</fullName>
    </submittedName>
</protein>
<dbReference type="GO" id="GO:0006511">
    <property type="term" value="P:ubiquitin-dependent protein catabolic process"/>
    <property type="evidence" value="ECO:0007669"/>
    <property type="project" value="InterPro"/>
</dbReference>
<evidence type="ECO:0000256" key="3">
    <source>
        <dbReference type="PROSITE-ProRule" id="PRU00042"/>
    </source>
</evidence>
<keyword evidence="3" id="KW-0862">Zinc</keyword>
<dbReference type="Gene3D" id="6.10.130.10">
    <property type="entry name" value="Ubiquitin-protein ligase E3A, N-terminal zinc-binding domain (AZUL)"/>
    <property type="match status" value="1"/>
</dbReference>
<dbReference type="InterPro" id="IPR055418">
    <property type="entry name" value="UFD1_N2"/>
</dbReference>
<evidence type="ECO:0000313" key="7">
    <source>
        <dbReference type="Proteomes" id="UP000183809"/>
    </source>
</evidence>
<dbReference type="GO" id="GO:0008270">
    <property type="term" value="F:zinc ion binding"/>
    <property type="evidence" value="ECO:0007669"/>
    <property type="project" value="UniProtKB-KW"/>
</dbReference>
<reference evidence="6 7" key="1">
    <citation type="submission" date="2016-10" db="EMBL/GenBank/DDBJ databases">
        <title>Proteomics and genomics reveal pathogen-plant mechanisms compatible with a hemibiotrophic lifestyle of Diplodia corticola.</title>
        <authorList>
            <person name="Fernandes I."/>
            <person name="De Jonge R."/>
            <person name="Van De Peer Y."/>
            <person name="Devreese B."/>
            <person name="Alves A."/>
            <person name="Esteves A.C."/>
        </authorList>
    </citation>
    <scope>NUCLEOTIDE SEQUENCE [LARGE SCALE GENOMIC DNA]</scope>
    <source>
        <strain evidence="6 7">CBS 112549</strain>
    </source>
</reference>
<evidence type="ECO:0000256" key="4">
    <source>
        <dbReference type="SAM" id="MobiDB-lite"/>
    </source>
</evidence>
<dbReference type="PROSITE" id="PS50157">
    <property type="entry name" value="ZINC_FINGER_C2H2_2"/>
    <property type="match status" value="1"/>
</dbReference>
<keyword evidence="2" id="KW-0833">Ubl conjugation pathway</keyword>
<dbReference type="AlphaFoldDB" id="A0A1J9QIV8"/>
<dbReference type="Proteomes" id="UP000183809">
    <property type="component" value="Unassembled WGS sequence"/>
</dbReference>
<dbReference type="EMBL" id="MNUE01000112">
    <property type="protein sequence ID" value="OJD28790.1"/>
    <property type="molecule type" value="Genomic_DNA"/>
</dbReference>
<dbReference type="GO" id="GO:0036503">
    <property type="term" value="P:ERAD pathway"/>
    <property type="evidence" value="ECO:0007669"/>
    <property type="project" value="TreeGrafter"/>
</dbReference>
<feature type="region of interest" description="Disordered" evidence="4">
    <location>
        <begin position="134"/>
        <end position="155"/>
    </location>
</feature>
<dbReference type="InterPro" id="IPR056012">
    <property type="entry name" value="DUF7590"/>
</dbReference>
<keyword evidence="7" id="KW-1185">Reference proteome</keyword>
<dbReference type="InterPro" id="IPR042299">
    <property type="entry name" value="Ufd1-like_Nn"/>
</dbReference>
<feature type="region of interest" description="Disordered" evidence="4">
    <location>
        <begin position="414"/>
        <end position="433"/>
    </location>
</feature>
<sequence length="798" mass="88490">MASEPTEPAPLQWSAQFDVAVPSKSRQLPGDKLLLPASALEQLLAAAPTVSAQSSSNQPHTSTFDPFNPHTFAAERHARELQYQDRVQQLPHPLTFRLVNPDNGKAAYAGIREFSADEGEVVLSKFLRESLGVESDGEADSWPSSGNTSDEDTTMANGAGAIAVNDRDRPRITVHANQLPKGTFVKLRPLEAGYDPADWKSLLEQHMRANFTTLTNGEILVIPGGRGVGGKREEFRFLIDGFKPEGDGVCVVDTDLEVDIEALNEEQARETLKKIAAKAQKAPGTTEGSSTGGKLNLLKAEPGQVLDGEYVDYEIPSWIRAQGVEIELSEVAEEDELDLYVSPFGPRQRTRPRAEEHVFADVSSTYPKRVRLRPTNVELEDAESLWVSIHAYAPENTSGTRSPKTYQIRAIPFDPQEDTSQDSTTSDTVPPNPGDVQCKNCQQWVPERSLFLHENFCLRNNTVCPKGCGQVFQKRSEAFQNHWHCPHDTFHGNTALSHSKHDAMFHQSYTCDSCDRTFTSLAQLSHHKTTVCPGKHILCQFCHLEVPQEGNPDEPNPEALLSNLTPHELADGGRTTECHLCNKIIRLRDMATHSKHHEFEKLSRPAPRICRNVNCGRTLDGTSKTGDTRVATKLGLSQGPDNDLGLCGVCFGPLYVSMYDPEGKALRRRVERRYLTQLTKGCGKEWCRNEMCQSGRQNQGTKPAGLSMKEALPLIKPLLEKLQVRDGETPETLVHFCTDESSQKRRNLAEMLAAEEDVTGKGGYALEWCVAAMEAQGGDLQKGREWLKGWAPQRNEAR</sequence>
<gene>
    <name evidence="6" type="ORF">BKCO1_11200012</name>
</gene>
<dbReference type="GeneID" id="31010736"/>
<evidence type="ECO:0000259" key="5">
    <source>
        <dbReference type="PROSITE" id="PS50157"/>
    </source>
</evidence>
<dbReference type="Pfam" id="PF24503">
    <property type="entry name" value="DUF7590"/>
    <property type="match status" value="1"/>
</dbReference>
<feature type="region of interest" description="Disordered" evidence="4">
    <location>
        <begin position="47"/>
        <end position="69"/>
    </location>
</feature>
<dbReference type="Pfam" id="PF03152">
    <property type="entry name" value="UFD1_N1"/>
    <property type="match status" value="1"/>
</dbReference>
<dbReference type="PANTHER" id="PTHR12555">
    <property type="entry name" value="UBIQUITIN FUSION DEGRADATON PROTEIN 1"/>
    <property type="match status" value="1"/>
</dbReference>
<name>A0A1J9QIV8_9PEZI</name>
<dbReference type="InterPro" id="IPR004854">
    <property type="entry name" value="Ufd1-like"/>
</dbReference>
<proteinExistence type="inferred from homology"/>
<dbReference type="PANTHER" id="PTHR12555:SF15">
    <property type="entry name" value="FUSION DEGRADATION PROTEIN (UFD1), PUTATIVE (AFU_ORTHOLOGUE AFUA_4G04640)-RELATED"/>
    <property type="match status" value="1"/>
</dbReference>
<dbReference type="InterPro" id="IPR042556">
    <property type="entry name" value="AZUL_sf"/>
</dbReference>